<dbReference type="Pfam" id="PF26314">
    <property type="entry name" value="MptA_B_family"/>
    <property type="match status" value="1"/>
</dbReference>
<dbReference type="Proteomes" id="UP000541352">
    <property type="component" value="Unassembled WGS sequence"/>
</dbReference>
<feature type="transmembrane region" description="Helical" evidence="1">
    <location>
        <begin position="255"/>
        <end position="277"/>
    </location>
</feature>
<feature type="transmembrane region" description="Helical" evidence="1">
    <location>
        <begin position="23"/>
        <end position="40"/>
    </location>
</feature>
<keyword evidence="1" id="KW-0472">Membrane</keyword>
<feature type="transmembrane region" description="Helical" evidence="1">
    <location>
        <begin position="349"/>
        <end position="370"/>
    </location>
</feature>
<feature type="transmembrane region" description="Helical" evidence="1">
    <location>
        <begin position="52"/>
        <end position="72"/>
    </location>
</feature>
<accession>A0A7W6ESD6</accession>
<protein>
    <recommendedName>
        <fullName evidence="4">DUF2029 domain-containing protein</fullName>
    </recommendedName>
</protein>
<feature type="transmembrane region" description="Helical" evidence="1">
    <location>
        <begin position="289"/>
        <end position="308"/>
    </location>
</feature>
<reference evidence="2 3" key="1">
    <citation type="submission" date="2020-08" db="EMBL/GenBank/DDBJ databases">
        <title>Genomic Encyclopedia of Type Strains, Phase IV (KMG-IV): sequencing the most valuable type-strain genomes for metagenomic binning, comparative biology and taxonomic classification.</title>
        <authorList>
            <person name="Goeker M."/>
        </authorList>
    </citation>
    <scope>NUCLEOTIDE SEQUENCE [LARGE SCALE GENOMIC DNA]</scope>
    <source>
        <strain evidence="2 3">DSM 17976</strain>
    </source>
</reference>
<evidence type="ECO:0000313" key="3">
    <source>
        <dbReference type="Proteomes" id="UP000541352"/>
    </source>
</evidence>
<comment type="caution">
    <text evidence="2">The sequence shown here is derived from an EMBL/GenBank/DDBJ whole genome shotgun (WGS) entry which is preliminary data.</text>
</comment>
<evidence type="ECO:0008006" key="4">
    <source>
        <dbReference type="Google" id="ProtNLM"/>
    </source>
</evidence>
<feature type="transmembrane region" description="Helical" evidence="1">
    <location>
        <begin position="379"/>
        <end position="398"/>
    </location>
</feature>
<proteinExistence type="predicted"/>
<keyword evidence="3" id="KW-1185">Reference proteome</keyword>
<evidence type="ECO:0000256" key="1">
    <source>
        <dbReference type="SAM" id="Phobius"/>
    </source>
</evidence>
<feature type="transmembrane region" description="Helical" evidence="1">
    <location>
        <begin position="410"/>
        <end position="429"/>
    </location>
</feature>
<sequence length="464" mass="52509">MPLFQRHQTPKLPLHTLPDKQPIGWMLLVLLSGSIGYWWIGYEIDRTQLKTLILVYGSLFLVYGLVVTRSWNAAQTRWWMGIAVLLRLVFLFSTPVLSDDFFRFVWDGRLLVAGVNPYLYLPSNVLHSPLFLSANLSTALYEGLNSPNYFTVYPPLNQLFFGMAAWIGGDNVQLSVVVMRVIILMAEVGNCWLLSSPQNLGIRPSAKRKINGLVYALNPLVIVELTGNLHFEAVTLFFVLLAVRWLNRPWFKDSYLTASAVALGLGASVKLLPLIFLPSLVRRIGWQKGIIYGGVVGATMVGLFLPFLNKSLFTNVGASLDLYFQKFEFNASVYYLLREVGYRITGYNLIQSLGPVLSLITLGTVSWLAFQKRSLAEKMLLSLTVYFFLATTVHPWYITTLVALGVVTRHWYPVLWSLMLPLTYVAYASSPYHENLRVVGVEYILIFGLFAYEAFLKGIDWETN</sequence>
<organism evidence="2 3">
    <name type="scientific">Runella defluvii</name>
    <dbReference type="NCBI Taxonomy" id="370973"/>
    <lineage>
        <taxon>Bacteria</taxon>
        <taxon>Pseudomonadati</taxon>
        <taxon>Bacteroidota</taxon>
        <taxon>Cytophagia</taxon>
        <taxon>Cytophagales</taxon>
        <taxon>Spirosomataceae</taxon>
        <taxon>Runella</taxon>
    </lineage>
</organism>
<evidence type="ECO:0000313" key="2">
    <source>
        <dbReference type="EMBL" id="MBB3840614.1"/>
    </source>
</evidence>
<dbReference type="EMBL" id="JACIBY010000011">
    <property type="protein sequence ID" value="MBB3840614.1"/>
    <property type="molecule type" value="Genomic_DNA"/>
</dbReference>
<gene>
    <name evidence="2" type="ORF">FHS57_004634</name>
</gene>
<feature type="transmembrane region" description="Helical" evidence="1">
    <location>
        <begin position="215"/>
        <end position="243"/>
    </location>
</feature>
<keyword evidence="1" id="KW-0812">Transmembrane</keyword>
<dbReference type="GO" id="GO:0005886">
    <property type="term" value="C:plasma membrane"/>
    <property type="evidence" value="ECO:0007669"/>
    <property type="project" value="UniProtKB-SubCell"/>
</dbReference>
<dbReference type="GO" id="GO:0016758">
    <property type="term" value="F:hexosyltransferase activity"/>
    <property type="evidence" value="ECO:0007669"/>
    <property type="project" value="InterPro"/>
</dbReference>
<feature type="transmembrane region" description="Helical" evidence="1">
    <location>
        <begin position="78"/>
        <end position="97"/>
    </location>
</feature>
<dbReference type="RefSeq" id="WP_183977693.1">
    <property type="nucleotide sequence ID" value="NZ_JACIBY010000011.1"/>
</dbReference>
<name>A0A7W6ESD6_9BACT</name>
<dbReference type="AlphaFoldDB" id="A0A7W6ESD6"/>
<keyword evidence="1" id="KW-1133">Transmembrane helix</keyword>
<feature type="transmembrane region" description="Helical" evidence="1">
    <location>
        <begin position="436"/>
        <end position="455"/>
    </location>
</feature>